<feature type="region of interest" description="Disordered" evidence="1">
    <location>
        <begin position="189"/>
        <end position="219"/>
    </location>
</feature>
<evidence type="ECO:0000256" key="1">
    <source>
        <dbReference type="SAM" id="MobiDB-lite"/>
    </source>
</evidence>
<sequence length="219" mass="23443">MTLVAGATGGAGDGGKKPNQFFAAGGDKQSSLWLYETRSAKLQIQVQGLSLGPHQRVLAVHRDDDEAYLAPTSLRFRNEAPTVLQFFGMNTQRGYYDSNVEAVIQQAAASNRIFIGDNRCSRCQSTRANIQFANCAQSYYQGQLLNFGACNKCVLNGNTTRCSFYSEPALPSGQASPQLGEIISTNTIARPNHPAFPSARARERASSNASRSSAGPGGA</sequence>
<dbReference type="InterPro" id="IPR022190">
    <property type="entry name" value="DUF3716"/>
</dbReference>
<dbReference type="RefSeq" id="XP_007685106.1">
    <property type="nucleotide sequence ID" value="XM_007686916.1"/>
</dbReference>
<organism evidence="2 3">
    <name type="scientific">Bipolaris oryzae ATCC 44560</name>
    <dbReference type="NCBI Taxonomy" id="930090"/>
    <lineage>
        <taxon>Eukaryota</taxon>
        <taxon>Fungi</taxon>
        <taxon>Dikarya</taxon>
        <taxon>Ascomycota</taxon>
        <taxon>Pezizomycotina</taxon>
        <taxon>Dothideomycetes</taxon>
        <taxon>Pleosporomycetidae</taxon>
        <taxon>Pleosporales</taxon>
        <taxon>Pleosporineae</taxon>
        <taxon>Pleosporaceae</taxon>
        <taxon>Bipolaris</taxon>
    </lineage>
</organism>
<dbReference type="EMBL" id="KI963942">
    <property type="protein sequence ID" value="EUC48329.1"/>
    <property type="molecule type" value="Genomic_DNA"/>
</dbReference>
<name>W6ZLC7_COCMI</name>
<evidence type="ECO:0000313" key="3">
    <source>
        <dbReference type="Proteomes" id="UP000054032"/>
    </source>
</evidence>
<dbReference type="GeneID" id="19121172"/>
<keyword evidence="3" id="KW-1185">Reference proteome</keyword>
<dbReference type="AlphaFoldDB" id="W6ZLC7"/>
<proteinExistence type="predicted"/>
<gene>
    <name evidence="2" type="ORF">COCMIDRAFT_2771</name>
</gene>
<dbReference type="KEGG" id="bor:COCMIDRAFT_2771"/>
<feature type="compositionally biased region" description="Low complexity" evidence="1">
    <location>
        <begin position="206"/>
        <end position="219"/>
    </location>
</feature>
<dbReference type="OrthoDB" id="3790749at2759"/>
<dbReference type="Pfam" id="PF12511">
    <property type="entry name" value="DUF3716"/>
    <property type="match status" value="1"/>
</dbReference>
<reference evidence="2 3" key="1">
    <citation type="journal article" date="2013" name="PLoS Genet.">
        <title>Comparative genome structure, secondary metabolite, and effector coding capacity across Cochliobolus pathogens.</title>
        <authorList>
            <person name="Condon B.J."/>
            <person name="Leng Y."/>
            <person name="Wu D."/>
            <person name="Bushley K.E."/>
            <person name="Ohm R.A."/>
            <person name="Otillar R."/>
            <person name="Martin J."/>
            <person name="Schackwitz W."/>
            <person name="Grimwood J."/>
            <person name="MohdZainudin N."/>
            <person name="Xue C."/>
            <person name="Wang R."/>
            <person name="Manning V.A."/>
            <person name="Dhillon B."/>
            <person name="Tu Z.J."/>
            <person name="Steffenson B.J."/>
            <person name="Salamov A."/>
            <person name="Sun H."/>
            <person name="Lowry S."/>
            <person name="LaButti K."/>
            <person name="Han J."/>
            <person name="Copeland A."/>
            <person name="Lindquist E."/>
            <person name="Barry K."/>
            <person name="Schmutz J."/>
            <person name="Baker S.E."/>
            <person name="Ciuffetti L.M."/>
            <person name="Grigoriev I.V."/>
            <person name="Zhong S."/>
            <person name="Turgeon B.G."/>
        </authorList>
    </citation>
    <scope>NUCLEOTIDE SEQUENCE [LARGE SCALE GENOMIC DNA]</scope>
    <source>
        <strain evidence="2 3">ATCC 44560</strain>
    </source>
</reference>
<protein>
    <submittedName>
        <fullName evidence="2">Uncharacterized protein</fullName>
    </submittedName>
</protein>
<evidence type="ECO:0000313" key="2">
    <source>
        <dbReference type="EMBL" id="EUC48329.1"/>
    </source>
</evidence>
<dbReference type="Proteomes" id="UP000054032">
    <property type="component" value="Unassembled WGS sequence"/>
</dbReference>
<accession>W6ZLC7</accession>
<dbReference type="HOGENOM" id="CLU_083925_0_0_1"/>